<dbReference type="InterPro" id="IPR036298">
    <property type="entry name" value="Chalcone_isomerase_sf"/>
</dbReference>
<name>A0ABD3MGR3_9STRA</name>
<dbReference type="InterPro" id="IPR016087">
    <property type="entry name" value="Chalcone_isomerase"/>
</dbReference>
<accession>A0ABD3MGR3</accession>
<feature type="domain" description="Chalcone isomerase" evidence="2">
    <location>
        <begin position="46"/>
        <end position="200"/>
    </location>
</feature>
<evidence type="ECO:0000256" key="1">
    <source>
        <dbReference type="SAM" id="SignalP"/>
    </source>
</evidence>
<dbReference type="Proteomes" id="UP001530293">
    <property type="component" value="Unassembled WGS sequence"/>
</dbReference>
<gene>
    <name evidence="3" type="ORF">ACHAWU_005085</name>
</gene>
<dbReference type="PANTHER" id="PTHR47698:SF2">
    <property type="entry name" value="FATTY-ACID-BINDING PROTEIN 3, CHLOROPLASTIC"/>
    <property type="match status" value="1"/>
</dbReference>
<organism evidence="3 4">
    <name type="scientific">Discostella pseudostelligera</name>
    <dbReference type="NCBI Taxonomy" id="259834"/>
    <lineage>
        <taxon>Eukaryota</taxon>
        <taxon>Sar</taxon>
        <taxon>Stramenopiles</taxon>
        <taxon>Ochrophyta</taxon>
        <taxon>Bacillariophyta</taxon>
        <taxon>Coscinodiscophyceae</taxon>
        <taxon>Thalassiosirophycidae</taxon>
        <taxon>Stephanodiscales</taxon>
        <taxon>Stephanodiscaceae</taxon>
        <taxon>Discostella</taxon>
    </lineage>
</organism>
<feature type="signal peptide" evidence="1">
    <location>
        <begin position="1"/>
        <end position="31"/>
    </location>
</feature>
<evidence type="ECO:0000313" key="4">
    <source>
        <dbReference type="Proteomes" id="UP001530293"/>
    </source>
</evidence>
<keyword evidence="1" id="KW-0732">Signal</keyword>
<keyword evidence="4" id="KW-1185">Reference proteome</keyword>
<dbReference type="SUPFAM" id="SSF54626">
    <property type="entry name" value="Chalcone isomerase"/>
    <property type="match status" value="1"/>
</dbReference>
<dbReference type="AlphaFoldDB" id="A0ABD3MGR3"/>
<dbReference type="EMBL" id="JALLBG020000127">
    <property type="protein sequence ID" value="KAL3763134.1"/>
    <property type="molecule type" value="Genomic_DNA"/>
</dbReference>
<sequence>MMVQRSTAAAITLAFVPILLILVSMMDSTLAMIDPATKINFADRIGNLHLFGVGVRKKGPIKVYSVGMYSDAEAKSAVSSIPKSNKAAALSALRESLKSTSQTSFLLKMNFKVGAEKMAAAIAESVSPRASNNKVAVETLKALILKGVASKGAATPGTILQFDCSDDGGVTVSVDGSLVGTAPGLRQAFCDVYLDEKCVSPAFQNSCIENCCTE</sequence>
<evidence type="ECO:0000313" key="3">
    <source>
        <dbReference type="EMBL" id="KAL3763134.1"/>
    </source>
</evidence>
<dbReference type="PANTHER" id="PTHR47698">
    <property type="entry name" value="FATTY-ACID-BINDING PROTEIN 3, CHLOROPLASTIC"/>
    <property type="match status" value="1"/>
</dbReference>
<evidence type="ECO:0000259" key="2">
    <source>
        <dbReference type="Pfam" id="PF16036"/>
    </source>
</evidence>
<dbReference type="Gene3D" id="3.50.70.10">
    <property type="match status" value="1"/>
</dbReference>
<reference evidence="3 4" key="1">
    <citation type="submission" date="2024-10" db="EMBL/GenBank/DDBJ databases">
        <title>Updated reference genomes for cyclostephanoid diatoms.</title>
        <authorList>
            <person name="Roberts W.R."/>
            <person name="Alverson A.J."/>
        </authorList>
    </citation>
    <scope>NUCLEOTIDE SEQUENCE [LARGE SCALE GENOMIC DNA]</scope>
    <source>
        <strain evidence="3 4">AJA232-27</strain>
    </source>
</reference>
<dbReference type="InterPro" id="IPR016088">
    <property type="entry name" value="Chalcone_isomerase_3-sand"/>
</dbReference>
<dbReference type="Pfam" id="PF16036">
    <property type="entry name" value="Chalcone_3"/>
    <property type="match status" value="1"/>
</dbReference>
<comment type="caution">
    <text evidence="3">The sequence shown here is derived from an EMBL/GenBank/DDBJ whole genome shotgun (WGS) entry which is preliminary data.</text>
</comment>
<protein>
    <recommendedName>
        <fullName evidence="2">Chalcone isomerase domain-containing protein</fullName>
    </recommendedName>
</protein>
<feature type="chain" id="PRO_5044848614" description="Chalcone isomerase domain-containing protein" evidence="1">
    <location>
        <begin position="32"/>
        <end position="214"/>
    </location>
</feature>
<proteinExistence type="predicted"/>